<keyword evidence="4" id="KW-1134">Transmembrane beta strand</keyword>
<dbReference type="GO" id="GO:1990281">
    <property type="term" value="C:efflux pump complex"/>
    <property type="evidence" value="ECO:0007669"/>
    <property type="project" value="TreeGrafter"/>
</dbReference>
<comment type="caution">
    <text evidence="9">The sequence shown here is derived from an EMBL/GenBank/DDBJ whole genome shotgun (WGS) entry which is preliminary data.</text>
</comment>
<dbReference type="GO" id="GO:0009279">
    <property type="term" value="C:cell outer membrane"/>
    <property type="evidence" value="ECO:0007669"/>
    <property type="project" value="UniProtKB-SubCell"/>
</dbReference>
<dbReference type="EMBL" id="BMIB01000002">
    <property type="protein sequence ID" value="GGH66139.1"/>
    <property type="molecule type" value="Genomic_DNA"/>
</dbReference>
<dbReference type="GO" id="GO:0015562">
    <property type="term" value="F:efflux transmembrane transporter activity"/>
    <property type="evidence" value="ECO:0007669"/>
    <property type="project" value="InterPro"/>
</dbReference>
<comment type="subcellular location">
    <subcellularLocation>
        <location evidence="1">Cell outer membrane</location>
    </subcellularLocation>
</comment>
<evidence type="ECO:0000313" key="9">
    <source>
        <dbReference type="EMBL" id="GGH66139.1"/>
    </source>
</evidence>
<sequence length="467" mass="51338">MLKQTALALLVTGGVLSSSSVRAQQVLTLKQAVETALANYGTIKAKAAYAQSSAASVKQSQREYLPDLTLSAQQDYGTINGLNGPQYGFKGGATAASGGAIPHQNWNAAFGALYLANISWDFYSFGKAREKINVAKSTLTRDKSDLTQETFQHEIRVAAAYLNLLATQRLIRSWRNNLERATALREVVVTRALNGLIPGVDSSQANAETSSARITLTKAIDAEQEQANQLARLMGVPAQDFVLDTVFLTRVPGGAYDSINATQQHPVLEYYKSRIALSNQQVKYYRTFNYPTFSAFGLIQGRGSGFDWNYGQLGNNLDHYTTNYWEGVKSMRGNYLLGLGLSWNLTTPLRVKQQTSAQHFTSLGLQAEYELADQQLKAQLALASNKMKNALANYAEAPIQVKSATDAYHQKEVLYTNGLSNIVEVTQALYIVNRSETDRDIAYTNVWQALLLKAAASGNFDLFISEF</sequence>
<evidence type="ECO:0000313" key="10">
    <source>
        <dbReference type="Proteomes" id="UP000627292"/>
    </source>
</evidence>
<feature type="chain" id="PRO_5037824506" description="Outer membrane protein TolC" evidence="8">
    <location>
        <begin position="24"/>
        <end position="467"/>
    </location>
</feature>
<evidence type="ECO:0000256" key="3">
    <source>
        <dbReference type="ARBA" id="ARBA00022448"/>
    </source>
</evidence>
<keyword evidence="7" id="KW-0998">Cell outer membrane</keyword>
<evidence type="ECO:0000256" key="2">
    <source>
        <dbReference type="ARBA" id="ARBA00007613"/>
    </source>
</evidence>
<evidence type="ECO:0000256" key="8">
    <source>
        <dbReference type="SAM" id="SignalP"/>
    </source>
</evidence>
<evidence type="ECO:0000256" key="4">
    <source>
        <dbReference type="ARBA" id="ARBA00022452"/>
    </source>
</evidence>
<protein>
    <recommendedName>
        <fullName evidence="11">Outer membrane protein TolC</fullName>
    </recommendedName>
</protein>
<keyword evidence="8" id="KW-0732">Signal</keyword>
<name>A0A917IVU8_9BACT</name>
<comment type="similarity">
    <text evidence="2">Belongs to the outer membrane factor (OMF) (TC 1.B.17) family.</text>
</comment>
<keyword evidence="3" id="KW-0813">Transport</keyword>
<keyword evidence="5" id="KW-0812">Transmembrane</keyword>
<evidence type="ECO:0000256" key="7">
    <source>
        <dbReference type="ARBA" id="ARBA00023237"/>
    </source>
</evidence>
<evidence type="ECO:0000256" key="5">
    <source>
        <dbReference type="ARBA" id="ARBA00022692"/>
    </source>
</evidence>
<dbReference type="AlphaFoldDB" id="A0A917IVU8"/>
<dbReference type="InterPro" id="IPR003423">
    <property type="entry name" value="OMP_efflux"/>
</dbReference>
<evidence type="ECO:0008006" key="11">
    <source>
        <dbReference type="Google" id="ProtNLM"/>
    </source>
</evidence>
<gene>
    <name evidence="9" type="ORF">GCM10011379_20010</name>
</gene>
<evidence type="ECO:0000256" key="6">
    <source>
        <dbReference type="ARBA" id="ARBA00023136"/>
    </source>
</evidence>
<dbReference type="RefSeq" id="WP_188951891.1">
    <property type="nucleotide sequence ID" value="NZ_BMIB01000002.1"/>
</dbReference>
<reference evidence="9" key="1">
    <citation type="journal article" date="2014" name="Int. J. Syst. Evol. Microbiol.">
        <title>Complete genome sequence of Corynebacterium casei LMG S-19264T (=DSM 44701T), isolated from a smear-ripened cheese.</title>
        <authorList>
            <consortium name="US DOE Joint Genome Institute (JGI-PGF)"/>
            <person name="Walter F."/>
            <person name="Albersmeier A."/>
            <person name="Kalinowski J."/>
            <person name="Ruckert C."/>
        </authorList>
    </citation>
    <scope>NUCLEOTIDE SEQUENCE</scope>
    <source>
        <strain evidence="9">CGMCC 1.15290</strain>
    </source>
</reference>
<evidence type="ECO:0000256" key="1">
    <source>
        <dbReference type="ARBA" id="ARBA00004442"/>
    </source>
</evidence>
<dbReference type="Gene3D" id="1.20.1600.10">
    <property type="entry name" value="Outer membrane efflux proteins (OEP)"/>
    <property type="match status" value="1"/>
</dbReference>
<keyword evidence="10" id="KW-1185">Reference proteome</keyword>
<dbReference type="GO" id="GO:0015288">
    <property type="term" value="F:porin activity"/>
    <property type="evidence" value="ECO:0007669"/>
    <property type="project" value="TreeGrafter"/>
</dbReference>
<dbReference type="SUPFAM" id="SSF56954">
    <property type="entry name" value="Outer membrane efflux proteins (OEP)"/>
    <property type="match status" value="1"/>
</dbReference>
<accession>A0A917IVU8</accession>
<reference evidence="9" key="2">
    <citation type="submission" date="2020-09" db="EMBL/GenBank/DDBJ databases">
        <authorList>
            <person name="Sun Q."/>
            <person name="Zhou Y."/>
        </authorList>
    </citation>
    <scope>NUCLEOTIDE SEQUENCE</scope>
    <source>
        <strain evidence="9">CGMCC 1.15290</strain>
    </source>
</reference>
<dbReference type="Proteomes" id="UP000627292">
    <property type="component" value="Unassembled WGS sequence"/>
</dbReference>
<feature type="signal peptide" evidence="8">
    <location>
        <begin position="1"/>
        <end position="23"/>
    </location>
</feature>
<proteinExistence type="inferred from homology"/>
<keyword evidence="6" id="KW-0472">Membrane</keyword>
<dbReference type="PANTHER" id="PTHR30026:SF20">
    <property type="entry name" value="OUTER MEMBRANE PROTEIN TOLC"/>
    <property type="match status" value="1"/>
</dbReference>
<dbReference type="PANTHER" id="PTHR30026">
    <property type="entry name" value="OUTER MEMBRANE PROTEIN TOLC"/>
    <property type="match status" value="1"/>
</dbReference>
<dbReference type="InterPro" id="IPR051906">
    <property type="entry name" value="TolC-like"/>
</dbReference>
<organism evidence="9 10">
    <name type="scientific">Filimonas zeae</name>
    <dbReference type="NCBI Taxonomy" id="1737353"/>
    <lineage>
        <taxon>Bacteria</taxon>
        <taxon>Pseudomonadati</taxon>
        <taxon>Bacteroidota</taxon>
        <taxon>Chitinophagia</taxon>
        <taxon>Chitinophagales</taxon>
        <taxon>Chitinophagaceae</taxon>
        <taxon>Filimonas</taxon>
    </lineage>
</organism>
<dbReference type="Pfam" id="PF02321">
    <property type="entry name" value="OEP"/>
    <property type="match status" value="1"/>
</dbReference>